<evidence type="ECO:0000256" key="1">
    <source>
        <dbReference type="SAM" id="MobiDB-lite"/>
    </source>
</evidence>
<sequence>MLDVVEVEQRVATRFEGEGDLLDLLPGGGAGRLGGIITTNSAMSSTVGKLSTADKNSVISPVSPSPDGFHPL</sequence>
<evidence type="ECO:0000313" key="2">
    <source>
        <dbReference type="EMBL" id="GAA0915959.1"/>
    </source>
</evidence>
<feature type="compositionally biased region" description="Polar residues" evidence="1">
    <location>
        <begin position="53"/>
        <end position="62"/>
    </location>
</feature>
<organism evidence="2 3">
    <name type="scientific">Nonomuraea longicatena</name>
    <dbReference type="NCBI Taxonomy" id="83682"/>
    <lineage>
        <taxon>Bacteria</taxon>
        <taxon>Bacillati</taxon>
        <taxon>Actinomycetota</taxon>
        <taxon>Actinomycetes</taxon>
        <taxon>Streptosporangiales</taxon>
        <taxon>Streptosporangiaceae</taxon>
        <taxon>Nonomuraea</taxon>
    </lineage>
</organism>
<evidence type="ECO:0000313" key="3">
    <source>
        <dbReference type="Proteomes" id="UP001501578"/>
    </source>
</evidence>
<reference evidence="2 3" key="1">
    <citation type="journal article" date="2019" name="Int. J. Syst. Evol. Microbiol.">
        <title>The Global Catalogue of Microorganisms (GCM) 10K type strain sequencing project: providing services to taxonomists for standard genome sequencing and annotation.</title>
        <authorList>
            <consortium name="The Broad Institute Genomics Platform"/>
            <consortium name="The Broad Institute Genome Sequencing Center for Infectious Disease"/>
            <person name="Wu L."/>
            <person name="Ma J."/>
        </authorList>
    </citation>
    <scope>NUCLEOTIDE SEQUENCE [LARGE SCALE GENOMIC DNA]</scope>
    <source>
        <strain evidence="2 3">JCM 11136</strain>
    </source>
</reference>
<dbReference type="EMBL" id="BAAAHQ010000004">
    <property type="protein sequence ID" value="GAA0915959.1"/>
    <property type="molecule type" value="Genomic_DNA"/>
</dbReference>
<dbReference type="Proteomes" id="UP001501578">
    <property type="component" value="Unassembled WGS sequence"/>
</dbReference>
<accession>A0ABN1NTK7</accession>
<gene>
    <name evidence="2" type="ORF">GCM10009560_10760</name>
</gene>
<proteinExistence type="predicted"/>
<name>A0ABN1NTK7_9ACTN</name>
<protein>
    <submittedName>
        <fullName evidence="2">Uncharacterized protein</fullName>
    </submittedName>
</protein>
<feature type="region of interest" description="Disordered" evidence="1">
    <location>
        <begin position="53"/>
        <end position="72"/>
    </location>
</feature>
<keyword evidence="3" id="KW-1185">Reference proteome</keyword>
<comment type="caution">
    <text evidence="2">The sequence shown here is derived from an EMBL/GenBank/DDBJ whole genome shotgun (WGS) entry which is preliminary data.</text>
</comment>